<evidence type="ECO:0000313" key="2">
    <source>
        <dbReference type="EMBL" id="GBM60742.1"/>
    </source>
</evidence>
<evidence type="ECO:0000313" key="3">
    <source>
        <dbReference type="Proteomes" id="UP000499080"/>
    </source>
</evidence>
<comment type="caution">
    <text evidence="2">The sequence shown here is derived from an EMBL/GenBank/DDBJ whole genome shotgun (WGS) entry which is preliminary data.</text>
</comment>
<feature type="region of interest" description="Disordered" evidence="1">
    <location>
        <begin position="125"/>
        <end position="170"/>
    </location>
</feature>
<feature type="compositionally biased region" description="Acidic residues" evidence="1">
    <location>
        <begin position="144"/>
        <end position="157"/>
    </location>
</feature>
<proteinExistence type="predicted"/>
<dbReference type="EMBL" id="BGPR01001736">
    <property type="protein sequence ID" value="GBM60742.1"/>
    <property type="molecule type" value="Genomic_DNA"/>
</dbReference>
<name>A0A4Y2H359_ARAVE</name>
<feature type="compositionally biased region" description="Pro residues" evidence="1">
    <location>
        <begin position="125"/>
        <end position="134"/>
    </location>
</feature>
<gene>
    <name evidence="2" type="ORF">AVEN_147992_1</name>
</gene>
<keyword evidence="3" id="KW-1185">Reference proteome</keyword>
<dbReference type="AlphaFoldDB" id="A0A4Y2H359"/>
<reference evidence="2 3" key="1">
    <citation type="journal article" date="2019" name="Sci. Rep.">
        <title>Orb-weaving spider Araneus ventricosus genome elucidates the spidroin gene catalogue.</title>
        <authorList>
            <person name="Kono N."/>
            <person name="Nakamura H."/>
            <person name="Ohtoshi R."/>
            <person name="Moran D.A.P."/>
            <person name="Shinohara A."/>
            <person name="Yoshida Y."/>
            <person name="Fujiwara M."/>
            <person name="Mori M."/>
            <person name="Tomita M."/>
            <person name="Arakawa K."/>
        </authorList>
    </citation>
    <scope>NUCLEOTIDE SEQUENCE [LARGE SCALE GENOMIC DNA]</scope>
</reference>
<feature type="compositionally biased region" description="Polar residues" evidence="1">
    <location>
        <begin position="160"/>
        <end position="170"/>
    </location>
</feature>
<sequence length="198" mass="22213">MATGGCSNDLNKFCYICGELAIKKQQRNITDFVKKLYFDYFDVKLGDQDKSWAPHIVCCICVEELKQWLSGKQKSLRFGIPMIWREPSNHSDDCYFCSLNVLGFNAKNRKGIVYPNIPSTMLPVPHSPGIPIPKPPEKLKDISSDSEEEDDGSDDDFNAGGSNDPQLFSQSELNDLVRDLGFLKNSAELLGSRLNEKA</sequence>
<dbReference type="OrthoDB" id="7890494at2759"/>
<dbReference type="Proteomes" id="UP000499080">
    <property type="component" value="Unassembled WGS sequence"/>
</dbReference>
<accession>A0A4Y2H359</accession>
<organism evidence="2 3">
    <name type="scientific">Araneus ventricosus</name>
    <name type="common">Orbweaver spider</name>
    <name type="synonym">Epeira ventricosa</name>
    <dbReference type="NCBI Taxonomy" id="182803"/>
    <lineage>
        <taxon>Eukaryota</taxon>
        <taxon>Metazoa</taxon>
        <taxon>Ecdysozoa</taxon>
        <taxon>Arthropoda</taxon>
        <taxon>Chelicerata</taxon>
        <taxon>Arachnida</taxon>
        <taxon>Araneae</taxon>
        <taxon>Araneomorphae</taxon>
        <taxon>Entelegynae</taxon>
        <taxon>Araneoidea</taxon>
        <taxon>Araneidae</taxon>
        <taxon>Araneus</taxon>
    </lineage>
</organism>
<protein>
    <submittedName>
        <fullName evidence="2">Uncharacterized protein</fullName>
    </submittedName>
</protein>
<evidence type="ECO:0000256" key="1">
    <source>
        <dbReference type="SAM" id="MobiDB-lite"/>
    </source>
</evidence>